<dbReference type="Gene3D" id="3.60.10.10">
    <property type="entry name" value="Endonuclease/exonuclease/phosphatase"/>
    <property type="match status" value="1"/>
</dbReference>
<dbReference type="EMBL" id="JYFE01000062">
    <property type="protein sequence ID" value="KIT14779.1"/>
    <property type="molecule type" value="Genomic_DNA"/>
</dbReference>
<gene>
    <name evidence="2" type="ORF">jaqu_34950</name>
</gene>
<dbReference type="SUPFAM" id="SSF56219">
    <property type="entry name" value="DNase I-like"/>
    <property type="match status" value="1"/>
</dbReference>
<accession>A0A0D1EAQ1</accession>
<dbReference type="Pfam" id="PF03372">
    <property type="entry name" value="Exo_endo_phos"/>
    <property type="match status" value="1"/>
</dbReference>
<dbReference type="PATRIC" id="fig|935700.4.peg.3602"/>
<dbReference type="InterPro" id="IPR036691">
    <property type="entry name" value="Endo/exonu/phosph_ase_sf"/>
</dbReference>
<name>A0A0D1EAQ1_9RHOB</name>
<keyword evidence="3" id="KW-1185">Reference proteome</keyword>
<feature type="domain" description="Endonuclease/exonuclease/phosphatase" evidence="1">
    <location>
        <begin position="10"/>
        <end position="235"/>
    </location>
</feature>
<reference evidence="2 3" key="1">
    <citation type="submission" date="2015-02" db="EMBL/GenBank/DDBJ databases">
        <title>Genome Sequence of Jannaschia aquimarina DSM28248, a member of the Roseobacter clade.</title>
        <authorList>
            <person name="Voget S."/>
            <person name="Daniel R."/>
        </authorList>
    </citation>
    <scope>NUCLEOTIDE SEQUENCE [LARGE SCALE GENOMIC DNA]</scope>
    <source>
        <strain evidence="2 3">GSW-M26</strain>
    </source>
</reference>
<dbReference type="STRING" id="935700.jaqu_34950"/>
<evidence type="ECO:0000313" key="2">
    <source>
        <dbReference type="EMBL" id="KIT14779.1"/>
    </source>
</evidence>
<evidence type="ECO:0000313" key="3">
    <source>
        <dbReference type="Proteomes" id="UP000032232"/>
    </source>
</evidence>
<comment type="caution">
    <text evidence="2">The sequence shown here is derived from an EMBL/GenBank/DDBJ whole genome shotgun (WGS) entry which is preliminary data.</text>
</comment>
<dbReference type="InterPro" id="IPR005135">
    <property type="entry name" value="Endo/exonuclease/phosphatase"/>
</dbReference>
<proteinExistence type="predicted"/>
<protein>
    <recommendedName>
        <fullName evidence="1">Endonuclease/exonuclease/phosphatase domain-containing protein</fullName>
    </recommendedName>
</protein>
<dbReference type="AlphaFoldDB" id="A0A0D1EAQ1"/>
<dbReference type="OrthoDB" id="9813425at2"/>
<sequence>MHRPSDIVCATWNVHRAVGRDGRFDGARIVAAAASGIAPERPRILALQEADLDDPPHAAALDVPRLEEAMRLVSVHRGPEMRWNSHGGGFLGNLLLLDPHIEITRRRIVDLPGAVPRAAVLVETVTDGVPLRVVSCHLSLLQALRVVQIRTLGQVIARAPRMQTILMGDLNEWRPWRGLAFSRWASGLDLSGPPRRTFPPSFPILPLDRILTDRGGRVRTAKVLRTPDLAQASDHLPLLGKVTRSAQA</sequence>
<dbReference type="Proteomes" id="UP000032232">
    <property type="component" value="Unassembled WGS sequence"/>
</dbReference>
<dbReference type="RefSeq" id="WP_043920268.1">
    <property type="nucleotide sequence ID" value="NZ_FZPF01000024.1"/>
</dbReference>
<organism evidence="2 3">
    <name type="scientific">Jannaschia aquimarina</name>
    <dbReference type="NCBI Taxonomy" id="935700"/>
    <lineage>
        <taxon>Bacteria</taxon>
        <taxon>Pseudomonadati</taxon>
        <taxon>Pseudomonadota</taxon>
        <taxon>Alphaproteobacteria</taxon>
        <taxon>Rhodobacterales</taxon>
        <taxon>Roseobacteraceae</taxon>
        <taxon>Jannaschia</taxon>
    </lineage>
</organism>
<evidence type="ECO:0000259" key="1">
    <source>
        <dbReference type="Pfam" id="PF03372"/>
    </source>
</evidence>
<dbReference type="GO" id="GO:0003824">
    <property type="term" value="F:catalytic activity"/>
    <property type="evidence" value="ECO:0007669"/>
    <property type="project" value="InterPro"/>
</dbReference>